<organism evidence="2 3">
    <name type="scientific">Labedella populi</name>
    <dbReference type="NCBI Taxonomy" id="2498850"/>
    <lineage>
        <taxon>Bacteria</taxon>
        <taxon>Bacillati</taxon>
        <taxon>Actinomycetota</taxon>
        <taxon>Actinomycetes</taxon>
        <taxon>Micrococcales</taxon>
        <taxon>Microbacteriaceae</taxon>
        <taxon>Labedella</taxon>
    </lineage>
</organism>
<protein>
    <recommendedName>
        <fullName evidence="1">ESAT-6-like protein</fullName>
    </recommendedName>
</protein>
<proteinExistence type="inferred from homology"/>
<dbReference type="AlphaFoldDB" id="A0A444QF23"/>
<dbReference type="SUPFAM" id="SSF140453">
    <property type="entry name" value="EsxAB dimer-like"/>
    <property type="match status" value="1"/>
</dbReference>
<dbReference type="RefSeq" id="WP_128497445.1">
    <property type="nucleotide sequence ID" value="NZ_RZNC01000001.1"/>
</dbReference>
<evidence type="ECO:0000313" key="3">
    <source>
        <dbReference type="Proteomes" id="UP000288603"/>
    </source>
</evidence>
<name>A0A444QF23_9MICO</name>
<dbReference type="Gene3D" id="1.10.287.1060">
    <property type="entry name" value="ESAT-6-like"/>
    <property type="match status" value="1"/>
</dbReference>
<dbReference type="InterPro" id="IPR036689">
    <property type="entry name" value="ESAT-6-like_sf"/>
</dbReference>
<sequence>MANLNVTYGDMQDAASRLANGQQEINMQLSRLKSLVDSLVSGGYVTDQSSIAFGSSYQEFNDGATKTIAGLEGMSTYLNKAAEALQQTDADLANALKR</sequence>
<accession>A0A444QF23</accession>
<reference evidence="2 3" key="1">
    <citation type="submission" date="2018-12" db="EMBL/GenBank/DDBJ databases">
        <authorList>
            <person name="Li F."/>
        </authorList>
    </citation>
    <scope>NUCLEOTIDE SEQUENCE [LARGE SCALE GENOMIC DNA]</scope>
    <source>
        <strain evidence="2 3">8H24J-4-2</strain>
    </source>
</reference>
<dbReference type="NCBIfam" id="TIGR03930">
    <property type="entry name" value="WXG100_ESAT6"/>
    <property type="match status" value="1"/>
</dbReference>
<keyword evidence="3" id="KW-1185">Reference proteome</keyword>
<evidence type="ECO:0000256" key="1">
    <source>
        <dbReference type="RuleBase" id="RU362001"/>
    </source>
</evidence>
<comment type="caution">
    <text evidence="2">The sequence shown here is derived from an EMBL/GenBank/DDBJ whole genome shotgun (WGS) entry which is preliminary data.</text>
</comment>
<gene>
    <name evidence="2" type="ORF">ELQ92_02805</name>
</gene>
<dbReference type="Pfam" id="PF06013">
    <property type="entry name" value="WXG100"/>
    <property type="match status" value="1"/>
</dbReference>
<dbReference type="Proteomes" id="UP000288603">
    <property type="component" value="Unassembled WGS sequence"/>
</dbReference>
<comment type="similarity">
    <text evidence="1">Belongs to the WXG100 family.</text>
</comment>
<evidence type="ECO:0000313" key="2">
    <source>
        <dbReference type="EMBL" id="RWZ68183.1"/>
    </source>
</evidence>
<dbReference type="OrthoDB" id="3268062at2"/>
<dbReference type="InterPro" id="IPR010310">
    <property type="entry name" value="T7SS_ESAT-6-like"/>
</dbReference>
<dbReference type="EMBL" id="RZNC01000001">
    <property type="protein sequence ID" value="RWZ68183.1"/>
    <property type="molecule type" value="Genomic_DNA"/>
</dbReference>